<feature type="region of interest" description="Disordered" evidence="1">
    <location>
        <begin position="1"/>
        <end position="26"/>
    </location>
</feature>
<dbReference type="AlphaFoldDB" id="A0A5B7D5T7"/>
<proteinExistence type="predicted"/>
<feature type="compositionally biased region" description="Pro residues" evidence="1">
    <location>
        <begin position="84"/>
        <end position="106"/>
    </location>
</feature>
<evidence type="ECO:0000256" key="1">
    <source>
        <dbReference type="SAM" id="MobiDB-lite"/>
    </source>
</evidence>
<evidence type="ECO:0000313" key="3">
    <source>
        <dbReference type="Proteomes" id="UP000324222"/>
    </source>
</evidence>
<keyword evidence="3" id="KW-1185">Reference proteome</keyword>
<dbReference type="Proteomes" id="UP000324222">
    <property type="component" value="Unassembled WGS sequence"/>
</dbReference>
<feature type="region of interest" description="Disordered" evidence="1">
    <location>
        <begin position="71"/>
        <end position="112"/>
    </location>
</feature>
<gene>
    <name evidence="2" type="ORF">E2C01_009451</name>
</gene>
<dbReference type="EMBL" id="VSRR010000521">
    <property type="protein sequence ID" value="MPC16622.1"/>
    <property type="molecule type" value="Genomic_DNA"/>
</dbReference>
<evidence type="ECO:0000313" key="2">
    <source>
        <dbReference type="EMBL" id="MPC16622.1"/>
    </source>
</evidence>
<accession>A0A5B7D5T7</accession>
<protein>
    <submittedName>
        <fullName evidence="2">Uncharacterized protein</fullName>
    </submittedName>
</protein>
<comment type="caution">
    <text evidence="2">The sequence shown here is derived from an EMBL/GenBank/DDBJ whole genome shotgun (WGS) entry which is preliminary data.</text>
</comment>
<organism evidence="2 3">
    <name type="scientific">Portunus trituberculatus</name>
    <name type="common">Swimming crab</name>
    <name type="synonym">Neptunus trituberculatus</name>
    <dbReference type="NCBI Taxonomy" id="210409"/>
    <lineage>
        <taxon>Eukaryota</taxon>
        <taxon>Metazoa</taxon>
        <taxon>Ecdysozoa</taxon>
        <taxon>Arthropoda</taxon>
        <taxon>Crustacea</taxon>
        <taxon>Multicrustacea</taxon>
        <taxon>Malacostraca</taxon>
        <taxon>Eumalacostraca</taxon>
        <taxon>Eucarida</taxon>
        <taxon>Decapoda</taxon>
        <taxon>Pleocyemata</taxon>
        <taxon>Brachyura</taxon>
        <taxon>Eubrachyura</taxon>
        <taxon>Portunoidea</taxon>
        <taxon>Portunidae</taxon>
        <taxon>Portuninae</taxon>
        <taxon>Portunus</taxon>
    </lineage>
</organism>
<reference evidence="2 3" key="1">
    <citation type="submission" date="2019-05" db="EMBL/GenBank/DDBJ databases">
        <title>Another draft genome of Portunus trituberculatus and its Hox gene families provides insights of decapod evolution.</title>
        <authorList>
            <person name="Jeong J.-H."/>
            <person name="Song I."/>
            <person name="Kim S."/>
            <person name="Choi T."/>
            <person name="Kim D."/>
            <person name="Ryu S."/>
            <person name="Kim W."/>
        </authorList>
    </citation>
    <scope>NUCLEOTIDE SEQUENCE [LARGE SCALE GENOMIC DNA]</scope>
    <source>
        <tissue evidence="2">Muscle</tissue>
    </source>
</reference>
<name>A0A5B7D5T7_PORTR</name>
<feature type="compositionally biased region" description="Polar residues" evidence="1">
    <location>
        <begin position="1"/>
        <end position="21"/>
    </location>
</feature>
<sequence>MSTQEQSLEQQRSPPGTTTAQKVKIPRAPARPLVVWRCGAAALLVPAATRSAFQLPLHLHHLHKPLITLINKLSHQHHPRASVTPPPPLPSPPPPPKTPPPPPLPLPSCRSP</sequence>